<feature type="chain" id="PRO_5002723911" description="Carbohydrate-binding family V/XII" evidence="1">
    <location>
        <begin position="43"/>
        <end position="842"/>
    </location>
</feature>
<reference evidence="2 3" key="5">
    <citation type="journal article" date="2010" name="Appl. Environ. Microbiol.">
        <title>phrR-like gene praR of Azorhizobium caulinodans ORS571 is essential for symbiosis with Sesbania rostrata and is involved in expression of reb genes.</title>
        <authorList>
            <person name="Akiba N."/>
            <person name="Aono T."/>
            <person name="Toyazaki H."/>
            <person name="Sato S."/>
            <person name="Oyaizu H."/>
        </authorList>
    </citation>
    <scope>NUCLEOTIDE SEQUENCE [LARGE SCALE GENOMIC DNA]</scope>
    <source>
        <strain evidence="3">ATCC 43989 / DSM 5975 / JCM 20966 / LMG 6465 / NBRC 14845 / NCIMB 13405 / ORS 571</strain>
    </source>
</reference>
<dbReference type="Proteomes" id="UP000000270">
    <property type="component" value="Chromosome"/>
</dbReference>
<protein>
    <recommendedName>
        <fullName evidence="4">Carbohydrate-binding family V/XII</fullName>
    </recommendedName>
</protein>
<reference evidence="2 3" key="1">
    <citation type="journal article" date="2007" name="Appl. Environ. Microbiol.">
        <title>Rhizobial factors required for stem nodule maturation and maintenance in Sesbania rostrata-Azorhizobium caulinodans ORS571 symbiosis.</title>
        <authorList>
            <person name="Suzuki S."/>
            <person name="Aono T."/>
            <person name="Lee KB."/>
            <person name="Suzuki T."/>
            <person name="Liu CT."/>
            <person name="Miwa H."/>
            <person name="Wakao S."/>
            <person name="Iki T."/>
            <person name="Oyaizu H."/>
        </authorList>
    </citation>
    <scope>NUCLEOTIDE SEQUENCE [LARGE SCALE GENOMIC DNA]</scope>
    <source>
        <strain evidence="3">ATCC 43989 / DSM 5975 / JCM 20966 / LMG 6465 / NBRC 14845 / NCIMB 13405 / ORS 571</strain>
    </source>
</reference>
<organism evidence="2 3">
    <name type="scientific">Azorhizobium caulinodans (strain ATCC 43989 / DSM 5975 / JCM 20966 / LMG 6465 / NBRC 14845 / NCIMB 13405 / ORS 571)</name>
    <dbReference type="NCBI Taxonomy" id="438753"/>
    <lineage>
        <taxon>Bacteria</taxon>
        <taxon>Pseudomonadati</taxon>
        <taxon>Pseudomonadota</taxon>
        <taxon>Alphaproteobacteria</taxon>
        <taxon>Hyphomicrobiales</taxon>
        <taxon>Xanthobacteraceae</taxon>
        <taxon>Azorhizobium</taxon>
    </lineage>
</organism>
<gene>
    <name evidence="2" type="ordered locus">AZC_4164</name>
</gene>
<evidence type="ECO:0008006" key="4">
    <source>
        <dbReference type="Google" id="ProtNLM"/>
    </source>
</evidence>
<evidence type="ECO:0000313" key="2">
    <source>
        <dbReference type="EMBL" id="BAF90162.1"/>
    </source>
</evidence>
<evidence type="ECO:0000256" key="1">
    <source>
        <dbReference type="SAM" id="SignalP"/>
    </source>
</evidence>
<proteinExistence type="predicted"/>
<dbReference type="AlphaFoldDB" id="A8HSB8"/>
<evidence type="ECO:0000313" key="3">
    <source>
        <dbReference type="Proteomes" id="UP000000270"/>
    </source>
</evidence>
<dbReference type="STRING" id="438753.AZC_4164"/>
<dbReference type="EMBL" id="AP009384">
    <property type="protein sequence ID" value="BAF90162.1"/>
    <property type="molecule type" value="Genomic_DNA"/>
</dbReference>
<keyword evidence="1" id="KW-0732">Signal</keyword>
<dbReference type="eggNOG" id="COG5164">
    <property type="taxonomic scope" value="Bacteria"/>
</dbReference>
<feature type="signal peptide" evidence="1">
    <location>
        <begin position="1"/>
        <end position="42"/>
    </location>
</feature>
<keyword evidence="3" id="KW-1185">Reference proteome</keyword>
<accession>A8HSB8</accession>
<reference evidence="2 3" key="4">
    <citation type="journal article" date="2009" name="Appl. Environ. Microbiol.">
        <title>Comparative genome-wide transcriptional profiling of Azorhizobium caulinodans ORS571 grown under free-living and symbiotic conditions.</title>
        <authorList>
            <person name="Tsukada S."/>
            <person name="Aono T."/>
            <person name="Akiba N."/>
            <person name="Lee KB."/>
            <person name="Liu CT."/>
            <person name="Toyazaki H."/>
            <person name="Oyaizu H."/>
        </authorList>
    </citation>
    <scope>NUCLEOTIDE SEQUENCE [LARGE SCALE GENOMIC DNA]</scope>
    <source>
        <strain evidence="3">ATCC 43989 / DSM 5975 / JCM 20966 / LMG 6465 / NBRC 14845 / NCIMB 13405 / ORS 571</strain>
    </source>
</reference>
<dbReference type="KEGG" id="azc:AZC_4164"/>
<reference evidence="2 3" key="3">
    <citation type="journal article" date="2008" name="BMC Genomics">
        <title>The genome of the versatile nitrogen fixer Azorhizobium caulinodans ORS571.</title>
        <authorList>
            <person name="Lee KB."/>
            <person name="Backer P.D."/>
            <person name="Aono T."/>
            <person name="Liu CT."/>
            <person name="Suzuki S."/>
            <person name="Suzuki T."/>
            <person name="Kaneko T."/>
            <person name="Yamada M."/>
            <person name="Tabata S."/>
            <person name="Kupfer D.M."/>
            <person name="Najar F.Z."/>
            <person name="Wiley G.B."/>
            <person name="Roe B."/>
            <person name="Binnewies T.T."/>
            <person name="Ussery D.W."/>
            <person name="D'Haeze W."/>
            <person name="Herder J.D."/>
            <person name="Gevers D."/>
            <person name="Vereecke D."/>
            <person name="Holsters M."/>
            <person name="Oyaizu H."/>
        </authorList>
    </citation>
    <scope>NUCLEOTIDE SEQUENCE [LARGE SCALE GENOMIC DNA]</scope>
    <source>
        <strain evidence="3">ATCC 43989 / DSM 5975 / JCM 20966 / LMG 6465 / NBRC 14845 / NCIMB 13405 / ORS 571</strain>
    </source>
</reference>
<reference evidence="3" key="2">
    <citation type="submission" date="2007-04" db="EMBL/GenBank/DDBJ databases">
        <title>Complete genome sequence of the nitrogen-fixing bacterium Azorhizobium caulinodans ORS571.</title>
        <authorList>
            <person name="Lee K.B."/>
            <person name="Backer P.D."/>
            <person name="Aono T."/>
            <person name="Liu C.T."/>
            <person name="Suzuki S."/>
            <person name="Suzuki T."/>
            <person name="Kaneko T."/>
            <person name="Yamada M."/>
            <person name="Tabata S."/>
            <person name="Kupfer D.M."/>
            <person name="Najar F.Z."/>
            <person name="Wiley G.B."/>
            <person name="Roe B."/>
            <person name="Binnewies T."/>
            <person name="Ussery D."/>
            <person name="Vereecke D."/>
            <person name="Gevers D."/>
            <person name="Holsters M."/>
            <person name="Oyaizu H."/>
        </authorList>
    </citation>
    <scope>NUCLEOTIDE SEQUENCE [LARGE SCALE GENOMIC DNA]</scope>
    <source>
        <strain evidence="3">ATCC 43989 / DSM 5975 / JCM 20966 / LMG 6465 / NBRC 14845 / NCIMB 13405 / ORS 571</strain>
    </source>
</reference>
<name>A8HSB8_AZOC5</name>
<reference evidence="2 3" key="6">
    <citation type="journal article" date="2011" name="Appl. Environ. Microbiol.">
        <title>Involvement of the azorhizobial chromosome partition gene (parA) in the onset of bacteroid differentiation during Sesbania rostrata stem nodule development.</title>
        <authorList>
            <person name="Liu CT."/>
            <person name="Lee KB."/>
            <person name="Wang YS."/>
            <person name="Peng MH."/>
            <person name="Lee KT."/>
            <person name="Suzuki S."/>
            <person name="Suzuki T."/>
            <person name="Oyaizu H."/>
        </authorList>
    </citation>
    <scope>NUCLEOTIDE SEQUENCE [LARGE SCALE GENOMIC DNA]</scope>
    <source>
        <strain evidence="3">ATCC 43989 / DSM 5975 / JCM 20966 / LMG 6465 / NBRC 14845 / NCIMB 13405 / ORS 571</strain>
    </source>
</reference>
<dbReference type="HOGENOM" id="CLU_008448_0_0_5"/>
<sequence>MPTLGGKEEPKIMATITSRTALAAALMASLAPMLLDTTPVLAQQAPAAAPSQNAPLGTPGLGWPRNFDVGTNRLQIYQPQIESWDGDRIGGRAALAIGPVNGAPAYGFIHFTAQANVDKGAGLVSLSSFAIDQVQVAGDPNAAAAVRKTVEQRLPKGGLTVPLVQLQASYAVNKQIADLRTQPVQNTPPKIIFTSTMTILVPIAGEPVLRPVEGARTFQRVINTQPLLLKDDAGTFHLQAAGTWYESPNLTGPWVITPQVPQDVAAAAKAAQKSQKADPLLKQDGKPVTPPPAIVVATQPTELIQTDGQPELLPVAGTQLMTMKNADHAVFMDPNSNDYYVLISGRWFKGKSLDGEWTYVANDALPADFAKISPEDPKASVLVSVAGTQQAKEAAIAATIPQTATVKRTTTAKVSYDGEPKFVAIPGTTLKYAVNTPQPVIEVNRSSYYMVSQGIWFTAKSPAGPWTVATFVPEAIYTIPITSPIYYVTYVRIYSVQPDVVVVGYTPGYMGVIVQPGGTVVYGTGYTCNGYVGSVWYGCPATYGYGAGFSVGTAVGFGFGFAAGWAWGAAVTPYWGPYYGPAAWGHWGYVNVNAANVYGRWGGNAVVHGAWGVTPYGTEWAGRNAYGTTARGTEFQGRSAAAFNPYTGNYAGGREGSYYNPYTGAAGAGRAGVEGNAYTGNYAAGREQVHTNPTTGQTSASRSGAVGNAYTGNAAAGRQSAGYNTNTDTAHASQTTVTRDNGQVNVDSKGVATNQKTGNSVAWNNGNIYTDHDGNVYQHNESGWSQRTNSGWQSVDRNANTNYLDSERQARDWSSQRFNSYGGDRFGGGGFGGFHGGGGFRR</sequence>